<dbReference type="Proteomes" id="UP000198935">
    <property type="component" value="Unassembled WGS sequence"/>
</dbReference>
<evidence type="ECO:0000256" key="8">
    <source>
        <dbReference type="ARBA" id="ARBA00022505"/>
    </source>
</evidence>
<dbReference type="Pfam" id="PF00384">
    <property type="entry name" value="Molybdopterin"/>
    <property type="match status" value="1"/>
</dbReference>
<dbReference type="GO" id="GO:0046872">
    <property type="term" value="F:metal ion binding"/>
    <property type="evidence" value="ECO:0007669"/>
    <property type="project" value="UniProtKB-KW"/>
</dbReference>
<dbReference type="GO" id="GO:0005886">
    <property type="term" value="C:plasma membrane"/>
    <property type="evidence" value="ECO:0007669"/>
    <property type="project" value="UniProtKB-SubCell"/>
</dbReference>
<evidence type="ECO:0000256" key="1">
    <source>
        <dbReference type="ARBA" id="ARBA00001942"/>
    </source>
</evidence>
<dbReference type="InterPro" id="IPR037943">
    <property type="entry name" value="MopB_CT_Nitrate-R-NarG-like"/>
</dbReference>
<dbReference type="CDD" id="cd02750">
    <property type="entry name" value="MopB_Nitrate-R-NarG-like"/>
    <property type="match status" value="1"/>
</dbReference>
<evidence type="ECO:0000256" key="3">
    <source>
        <dbReference type="ARBA" id="ARBA00004202"/>
    </source>
</evidence>
<dbReference type="SUPFAM" id="SSF53706">
    <property type="entry name" value="Formate dehydrogenase/DMSO reductase, domains 1-3"/>
    <property type="match status" value="1"/>
</dbReference>
<dbReference type="EC" id="1.7.5.1" evidence="5"/>
<dbReference type="GO" id="GO:0160182">
    <property type="term" value="F:nitrate reductase (quinone) activity"/>
    <property type="evidence" value="ECO:0007669"/>
    <property type="project" value="UniProtKB-EC"/>
</dbReference>
<comment type="catalytic activity">
    <reaction evidence="14">
        <text>nitrate + a quinol = a quinone + nitrite + H2O</text>
        <dbReference type="Rhea" id="RHEA:56144"/>
        <dbReference type="ChEBI" id="CHEBI:15377"/>
        <dbReference type="ChEBI" id="CHEBI:16301"/>
        <dbReference type="ChEBI" id="CHEBI:17632"/>
        <dbReference type="ChEBI" id="CHEBI:24646"/>
        <dbReference type="ChEBI" id="CHEBI:132124"/>
        <dbReference type="EC" id="1.7.5.1"/>
    </reaction>
</comment>
<dbReference type="STRING" id="1503961.SAMN05421736_112128"/>
<dbReference type="PROSITE" id="PS51669">
    <property type="entry name" value="4FE4S_MOW_BIS_MGD"/>
    <property type="match status" value="1"/>
</dbReference>
<evidence type="ECO:0000256" key="6">
    <source>
        <dbReference type="ARBA" id="ARBA00022475"/>
    </source>
</evidence>
<comment type="similarity">
    <text evidence="4">Belongs to the prokaryotic molybdopterin-containing oxidoreductase family.</text>
</comment>
<evidence type="ECO:0000313" key="16">
    <source>
        <dbReference type="EMBL" id="SDZ42958.1"/>
    </source>
</evidence>
<keyword evidence="9" id="KW-0479">Metal-binding</keyword>
<keyword evidence="6" id="KW-1003">Cell membrane</keyword>
<evidence type="ECO:0000256" key="12">
    <source>
        <dbReference type="ARBA" id="ARBA00023014"/>
    </source>
</evidence>
<dbReference type="InterPro" id="IPR009010">
    <property type="entry name" value="Asp_de-COase-like_dom_sf"/>
</dbReference>
<dbReference type="GO" id="GO:0043546">
    <property type="term" value="F:molybdopterin cofactor binding"/>
    <property type="evidence" value="ECO:0007669"/>
    <property type="project" value="InterPro"/>
</dbReference>
<proteinExistence type="inferred from homology"/>
<dbReference type="AlphaFoldDB" id="A0A1H3SZA6"/>
<keyword evidence="10" id="KW-0560">Oxidoreductase</keyword>
<comment type="cofactor">
    <cofactor evidence="1">
        <name>Mo-bis(molybdopterin guanine dinucleotide)</name>
        <dbReference type="ChEBI" id="CHEBI:60539"/>
    </cofactor>
</comment>
<dbReference type="InterPro" id="IPR006468">
    <property type="entry name" value="NarG"/>
</dbReference>
<dbReference type="InterPro" id="IPR050123">
    <property type="entry name" value="Prok_molybdopt-oxidoreductase"/>
</dbReference>
<dbReference type="InterPro" id="IPR006963">
    <property type="entry name" value="Mopterin_OxRdtase_4Fe-4S_dom"/>
</dbReference>
<evidence type="ECO:0000256" key="2">
    <source>
        <dbReference type="ARBA" id="ARBA00001966"/>
    </source>
</evidence>
<accession>A0A1H3SZA6</accession>
<evidence type="ECO:0000259" key="15">
    <source>
        <dbReference type="PROSITE" id="PS51669"/>
    </source>
</evidence>
<dbReference type="EMBL" id="FNPI01000012">
    <property type="protein sequence ID" value="SDZ42958.1"/>
    <property type="molecule type" value="Genomic_DNA"/>
</dbReference>
<comment type="cofactor">
    <cofactor evidence="2">
        <name>[4Fe-4S] cluster</name>
        <dbReference type="ChEBI" id="CHEBI:49883"/>
    </cofactor>
</comment>
<dbReference type="Gene3D" id="4.10.1200.10">
    <property type="entry name" value="nitrate reductase tail"/>
    <property type="match status" value="1"/>
</dbReference>
<reference evidence="17" key="1">
    <citation type="submission" date="2016-10" db="EMBL/GenBank/DDBJ databases">
        <authorList>
            <person name="Varghese N."/>
            <person name="Submissions S."/>
        </authorList>
    </citation>
    <scope>NUCLEOTIDE SEQUENCE [LARGE SCALE GENOMIC DNA]</scope>
    <source>
        <strain evidence="17">SP</strain>
    </source>
</reference>
<name>A0A1H3SZA6_9BACI</name>
<dbReference type="PANTHER" id="PTHR43105:SF2">
    <property type="entry name" value="RESPIRATORY NITRATE REDUCTASE 2 ALPHA CHAIN"/>
    <property type="match status" value="1"/>
</dbReference>
<dbReference type="Pfam" id="PF01568">
    <property type="entry name" value="Molydop_binding"/>
    <property type="match status" value="1"/>
</dbReference>
<dbReference type="CDD" id="cd02776">
    <property type="entry name" value="MopB_CT_Nitrate-R-NarG-like"/>
    <property type="match status" value="1"/>
</dbReference>
<evidence type="ECO:0000256" key="11">
    <source>
        <dbReference type="ARBA" id="ARBA00023004"/>
    </source>
</evidence>
<dbReference type="Gene3D" id="3.40.50.12440">
    <property type="match status" value="1"/>
</dbReference>
<dbReference type="InterPro" id="IPR006657">
    <property type="entry name" value="MoPterin_dinucl-bd_dom"/>
</dbReference>
<keyword evidence="11" id="KW-0408">Iron</keyword>
<evidence type="ECO:0000256" key="13">
    <source>
        <dbReference type="ARBA" id="ARBA00023136"/>
    </source>
</evidence>
<dbReference type="NCBIfam" id="TIGR01580">
    <property type="entry name" value="narG"/>
    <property type="match status" value="1"/>
</dbReference>
<keyword evidence="13" id="KW-0472">Membrane</keyword>
<comment type="subcellular location">
    <subcellularLocation>
        <location evidence="3">Cell membrane</location>
        <topology evidence="3">Peripheral membrane protein</topology>
    </subcellularLocation>
</comment>
<dbReference type="SMART" id="SM00926">
    <property type="entry name" value="Molybdop_Fe4S4"/>
    <property type="match status" value="1"/>
</dbReference>
<evidence type="ECO:0000256" key="7">
    <source>
        <dbReference type="ARBA" id="ARBA00022485"/>
    </source>
</evidence>
<dbReference type="OrthoDB" id="9759518at2"/>
<dbReference type="GO" id="GO:0042126">
    <property type="term" value="P:nitrate metabolic process"/>
    <property type="evidence" value="ECO:0007669"/>
    <property type="project" value="InterPro"/>
</dbReference>
<organism evidence="16 17">
    <name type="scientific">Evansella caseinilytica</name>
    <dbReference type="NCBI Taxonomy" id="1503961"/>
    <lineage>
        <taxon>Bacteria</taxon>
        <taxon>Bacillati</taxon>
        <taxon>Bacillota</taxon>
        <taxon>Bacilli</taxon>
        <taxon>Bacillales</taxon>
        <taxon>Bacillaceae</taxon>
        <taxon>Evansella</taxon>
    </lineage>
</organism>
<keyword evidence="8" id="KW-0500">Molybdenum</keyword>
<evidence type="ECO:0000256" key="9">
    <source>
        <dbReference type="ARBA" id="ARBA00022723"/>
    </source>
</evidence>
<dbReference type="GO" id="GO:0051539">
    <property type="term" value="F:4 iron, 4 sulfur cluster binding"/>
    <property type="evidence" value="ECO:0007669"/>
    <property type="project" value="UniProtKB-KW"/>
</dbReference>
<keyword evidence="17" id="KW-1185">Reference proteome</keyword>
<dbReference type="SUPFAM" id="SSF50692">
    <property type="entry name" value="ADC-like"/>
    <property type="match status" value="1"/>
</dbReference>
<evidence type="ECO:0000313" key="17">
    <source>
        <dbReference type="Proteomes" id="UP000198935"/>
    </source>
</evidence>
<evidence type="ECO:0000256" key="4">
    <source>
        <dbReference type="ARBA" id="ARBA00010312"/>
    </source>
</evidence>
<sequence length="1227" mass="140002">MKPPKSPLLQKLSFFSKSVPLNNHSEYSLKDRRTEEVYRKRWQHDKVVRTTHGVNCTGSCSWKVHVKDGIITWETQQTDYPSTGPDMPEYEPRGCPRGATFSWYTYSPLRVRYPYVRKALLRLWREARKQTEDPVEAWDIIVNDAAKTKEYKAARGKGGFVRADRKEAMELIAAQLIHTIKNDGPDRIFGFSPIPAMSMVSHAAGARFLSLIGAPLLSFYDWYADLPASSPQIWGDQTDVPESSDWFNAGYLLIWGSNLPQTRTPDSHFMVEARYRGTKVSAVSPDYAEYVKFADDWLAVRPGMDGALAQAMTHVILKEFYVDQQVPYFIEYAKKFTDLPYFMMLEPAEANGFVTGKFLRASDLGMPLSNAEWKPVVFDENNQHFVVPNGSIGHRWEETGRWNLLDHDESQQLEGIEPVLSLLNREDEQVTLHLPYFSADREKIIRRNIPVKKIIVNGQEKYAATVFDVMMTNSGVNRGLPGEYPASYDDDIPYTPGWQEKITGVKKAQVIKVAREFAQNAADSNGRSMIIMGSGINHWYHSDTIYRSVLNMVLLTGCQGVNGGGWAHYVGQEKVRPLEGWQTVALSRDWGGPPRLQNGTSFFYFATEQWRHEEFSAEEMTSPVRNKPRYRHHADYNALAARLGWLPSYPQFDRNATKLYEESGAASKEEAINYIVDQLKSGNLSFAVENPGKKENFPKTLFVWRANLLGSSAKGHEYFLHHLLGTHGHTFSEYDDSLRTEAIHWEETTPSGKLDLLVNIDFRMNGTGLYSDIVLPAATWYEKHDISSTDMHPFIHPFNPAITPPWESKTDWDTFTELAEVFSTLAEKQFPEPVKDIVTTPLLHDSKEELAQPMGRVPDWKDGVTPPQPGVNLPQIHIVERDYQKIYKKMVSLGPTVKKTIGSKGLAWDAQEEYEKLQRLLGAVKWQEEAFAGCPSLEKGRSVAQAILTLSSTTNGSLAMKAWKVLEKKTKLSLQDLAEERAEEHLSFEEITAQPRKVITSPVYSGSETGNRRYSPFTTNVERKIPWRTLTGRQHFYLDHDIMLEFGEELPTFKSPLPSQVFYERDRQPEVDTKVITLNYLTPHYKWSYHSTYGDTLPMLTLFRGGPHVWLSPHDADEAEIEDNDWIEMYNRNGLVVARAVVSHRMPRGVVYMYHVQERHINVPGSPTTKDRGGTFNSPTKIHVKPTQMIGGYAQLSYGFNYYGPTGNQRDGYVHIRKLKEVKWLED</sequence>
<keyword evidence="7" id="KW-0004">4Fe-4S</keyword>
<evidence type="ECO:0000256" key="14">
    <source>
        <dbReference type="ARBA" id="ARBA00048294"/>
    </source>
</evidence>
<evidence type="ECO:0000256" key="10">
    <source>
        <dbReference type="ARBA" id="ARBA00023002"/>
    </source>
</evidence>
<dbReference type="InterPro" id="IPR044906">
    <property type="entry name" value="Nitr_red_alph_N_sf"/>
</dbReference>
<dbReference type="PROSITE" id="PS00551">
    <property type="entry name" value="MOLYBDOPTERIN_PROK_1"/>
    <property type="match status" value="1"/>
</dbReference>
<protein>
    <recommendedName>
        <fullName evidence="5">nitrate reductase (quinone)</fullName>
        <ecNumber evidence="5">1.7.5.1</ecNumber>
    </recommendedName>
</protein>
<dbReference type="InterPro" id="IPR027467">
    <property type="entry name" value="MopterinOxRdtase_cofactor_BS"/>
</dbReference>
<gene>
    <name evidence="16" type="ORF">SAMN05421736_112128</name>
</gene>
<dbReference type="PANTHER" id="PTHR43105">
    <property type="entry name" value="RESPIRATORY NITRATE REDUCTASE"/>
    <property type="match status" value="1"/>
</dbReference>
<feature type="domain" description="4Fe-4S Mo/W bis-MGD-type" evidence="15">
    <location>
        <begin position="45"/>
        <end position="109"/>
    </location>
</feature>
<evidence type="ECO:0000256" key="5">
    <source>
        <dbReference type="ARBA" id="ARBA00012500"/>
    </source>
</evidence>
<dbReference type="InterPro" id="IPR006656">
    <property type="entry name" value="Mopterin_OxRdtase"/>
</dbReference>
<keyword evidence="12" id="KW-0411">Iron-sulfur</keyword>
<dbReference type="GO" id="GO:0009325">
    <property type="term" value="C:nitrate reductase complex"/>
    <property type="evidence" value="ECO:0007669"/>
    <property type="project" value="InterPro"/>
</dbReference>